<evidence type="ECO:0000313" key="3">
    <source>
        <dbReference type="Proteomes" id="UP001283361"/>
    </source>
</evidence>
<evidence type="ECO:0000256" key="1">
    <source>
        <dbReference type="SAM" id="MobiDB-lite"/>
    </source>
</evidence>
<evidence type="ECO:0000313" key="2">
    <source>
        <dbReference type="EMBL" id="KAK3772101.1"/>
    </source>
</evidence>
<accession>A0AAE0ZNJ1</accession>
<dbReference type="PANTHER" id="PTHR31393">
    <property type="entry name" value="C5ORF31"/>
    <property type="match status" value="1"/>
</dbReference>
<dbReference type="Proteomes" id="UP001283361">
    <property type="component" value="Unassembled WGS sequence"/>
</dbReference>
<feature type="compositionally biased region" description="Basic and acidic residues" evidence="1">
    <location>
        <begin position="832"/>
        <end position="843"/>
    </location>
</feature>
<sequence>MTSLELFKKVELDKNVPPDWGTGRSERGDLWISRAPTFQTTGLPLDHHYQLTALKLSNVRDNDELVPRPQSSDVTKKFINQPFPGEHPYTSHMEKFAFIPKFDSPQDPKRGVAARQVQPINDEMPANAYNVTVVKKIKGFPYREEIQALPTEGKKEPLYWQGEHFFDQQSKIHGNRQQFYPIPPKQIAPNLQDRPAELKLTERSANVLRNIERNQWIPSQKLDYAGLGPANPMALDNLDCKRAVFYQSGEWDDKLYPCSVNTFDPARSMEGRLRKLFAPKPPQQIMIESGTPVNPNYQRKMTLTEREEDRLLNGKDYVNLPADPCDPLKDMRWQELDRSTRADPSLERVHSAQVRAYAEEQEEFEVPDREDKAQDYLTQQKENMHKAVQGVEARNRWKLLESSTPDHDISQLKEKYKMLKDKEQPSTFYRHESKYNEERAGLYKTSYDPERLTYSMNAQQLSGGNLFNTSNSHVDASLYPTIPWDENEAALKSSKTVVFKNSELSGDRPSTTDMLNPYRETVAIQRAALQHNVATSRPRVQEGEYVLREDTMGDNYNTKKFLQENKLDRNIRIEPTHVMSHENQNLERARERAAPRQPIRKSELKNKSVHFSDDVHIQNVNQNLPVRITESYTKPLSNIEEEELRCAFGKLKANSQDYTETQPEQMKTTGFANQFIVGDTRNLARNLHRPPLVPTVVARNTEPVVRPAVVSFSRDSQLKPPPISETVDEFRSLSTNFMPTGLSSDMPIRSSYASQFPVYDLSEKKDLRFSWEPGCGLPRPQSCLLDLQNSFIKSEVRKKFHRTYPEINPEIRMNINTDCSDPEKSNNQGKICAEKPNREDKTE</sequence>
<keyword evidence="3" id="KW-1185">Reference proteome</keyword>
<comment type="caution">
    <text evidence="2">The sequence shown here is derived from an EMBL/GenBank/DDBJ whole genome shotgun (WGS) entry which is preliminary data.</text>
</comment>
<reference evidence="2" key="1">
    <citation type="journal article" date="2023" name="G3 (Bethesda)">
        <title>A reference genome for the long-term kleptoplast-retaining sea slug Elysia crispata morphotype clarki.</title>
        <authorList>
            <person name="Eastman K.E."/>
            <person name="Pendleton A.L."/>
            <person name="Shaikh M.A."/>
            <person name="Suttiyut T."/>
            <person name="Ogas R."/>
            <person name="Tomko P."/>
            <person name="Gavelis G."/>
            <person name="Widhalm J.R."/>
            <person name="Wisecaver J.H."/>
        </authorList>
    </citation>
    <scope>NUCLEOTIDE SEQUENCE</scope>
    <source>
        <strain evidence="2">ECLA1</strain>
    </source>
</reference>
<dbReference type="AlphaFoldDB" id="A0AAE0ZNJ1"/>
<name>A0AAE0ZNJ1_9GAST</name>
<proteinExistence type="predicted"/>
<dbReference type="Pfam" id="PF15093">
    <property type="entry name" value="SPMIP4-like"/>
    <property type="match status" value="1"/>
</dbReference>
<feature type="compositionally biased region" description="Polar residues" evidence="1">
    <location>
        <begin position="815"/>
        <end position="829"/>
    </location>
</feature>
<organism evidence="2 3">
    <name type="scientific">Elysia crispata</name>
    <name type="common">lettuce slug</name>
    <dbReference type="NCBI Taxonomy" id="231223"/>
    <lineage>
        <taxon>Eukaryota</taxon>
        <taxon>Metazoa</taxon>
        <taxon>Spiralia</taxon>
        <taxon>Lophotrochozoa</taxon>
        <taxon>Mollusca</taxon>
        <taxon>Gastropoda</taxon>
        <taxon>Heterobranchia</taxon>
        <taxon>Euthyneura</taxon>
        <taxon>Panpulmonata</taxon>
        <taxon>Sacoglossa</taxon>
        <taxon>Placobranchoidea</taxon>
        <taxon>Plakobranchidae</taxon>
        <taxon>Elysia</taxon>
    </lineage>
</organism>
<dbReference type="EMBL" id="JAWDGP010003660">
    <property type="protein sequence ID" value="KAK3772101.1"/>
    <property type="molecule type" value="Genomic_DNA"/>
</dbReference>
<dbReference type="PANTHER" id="PTHR31393:SF2">
    <property type="entry name" value="CHROMOSOME 7 OPEN READING FRAME 31"/>
    <property type="match status" value="1"/>
</dbReference>
<gene>
    <name evidence="2" type="ORF">RRG08_061186</name>
</gene>
<protein>
    <submittedName>
        <fullName evidence="2">Uncharacterized protein</fullName>
    </submittedName>
</protein>
<dbReference type="InterPro" id="IPR027886">
    <property type="entry name" value="SPMIP4"/>
</dbReference>
<feature type="region of interest" description="Disordered" evidence="1">
    <location>
        <begin position="815"/>
        <end position="843"/>
    </location>
</feature>
<dbReference type="GO" id="GO:0005813">
    <property type="term" value="C:centrosome"/>
    <property type="evidence" value="ECO:0007669"/>
    <property type="project" value="TreeGrafter"/>
</dbReference>